<keyword evidence="4" id="KW-0540">Nuclease</keyword>
<evidence type="ECO:0000256" key="4">
    <source>
        <dbReference type="ARBA" id="ARBA00022722"/>
    </source>
</evidence>
<gene>
    <name evidence="9" type="ORF">EEDITHA_LOCUS5677</name>
    <name evidence="10" type="ORF">EEDITHA_LOCUS8390</name>
</gene>
<comment type="cofactor">
    <cofactor evidence="1">
        <name>a divalent metal cation</name>
        <dbReference type="ChEBI" id="CHEBI:60240"/>
    </cofactor>
</comment>
<evidence type="ECO:0000259" key="8">
    <source>
        <dbReference type="Pfam" id="PF13359"/>
    </source>
</evidence>
<feature type="domain" description="DDE Tnp4" evidence="8">
    <location>
        <begin position="156"/>
        <end position="310"/>
    </location>
</feature>
<comment type="subcellular location">
    <subcellularLocation>
        <location evidence="2">Nucleus</location>
    </subcellularLocation>
</comment>
<keyword evidence="6" id="KW-0378">Hydrolase</keyword>
<name>A0AAU9U0L1_EUPED</name>
<proteinExistence type="inferred from homology"/>
<dbReference type="AlphaFoldDB" id="A0AAU9U0L1"/>
<dbReference type="GO" id="GO:0046872">
    <property type="term" value="F:metal ion binding"/>
    <property type="evidence" value="ECO:0007669"/>
    <property type="project" value="UniProtKB-KW"/>
</dbReference>
<dbReference type="PANTHER" id="PTHR22930">
    <property type="match status" value="1"/>
</dbReference>
<sequence>MNRAFLLGIAEEERKRNILRINRRRLRDASNPLEMPEREFIAQFRLSKSGFFQILDEIKIHLLVTRRKTAIPTELKILAALSFYASGSYQRNVGASSLFNMSQPSFSRCLQEVTNALNIEQVLLKYIKFPFSRREREVIMKEFMEKFGFPGVIGCIDGTHVALIRPKDHEEVYLNRKNYHSLNVLIICDATLNILYVDASFGGASHDSYVWNQCPIKSYLESLDRNGERCWLLGDSGYAQRPFMMTPILGAASESPEEHYTNLHCRVRNTVERCIGVLKARWRCLLAHRVLHYDPVTAGRIVNACIVLHNIANMQNVPMPELQVDDTNRELQMQDFREHSRIEAIPDSTRETLVARLWNARRI</sequence>
<reference evidence="10" key="1">
    <citation type="submission" date="2022-03" db="EMBL/GenBank/DDBJ databases">
        <authorList>
            <person name="Tunstrom K."/>
        </authorList>
    </citation>
    <scope>NUCLEOTIDE SEQUENCE</scope>
</reference>
<evidence type="ECO:0000256" key="5">
    <source>
        <dbReference type="ARBA" id="ARBA00022723"/>
    </source>
</evidence>
<evidence type="ECO:0000313" key="9">
    <source>
        <dbReference type="EMBL" id="CAH2089644.1"/>
    </source>
</evidence>
<accession>A0AAU9U0L1</accession>
<evidence type="ECO:0000256" key="1">
    <source>
        <dbReference type="ARBA" id="ARBA00001968"/>
    </source>
</evidence>
<dbReference type="GO" id="GO:0004518">
    <property type="term" value="F:nuclease activity"/>
    <property type="evidence" value="ECO:0007669"/>
    <property type="project" value="UniProtKB-KW"/>
</dbReference>
<comment type="caution">
    <text evidence="10">The sequence shown here is derived from an EMBL/GenBank/DDBJ whole genome shotgun (WGS) entry which is preliminary data.</text>
</comment>
<dbReference type="EMBL" id="CAKOGL010000008">
    <property type="protein sequence ID" value="CAH2089644.1"/>
    <property type="molecule type" value="Genomic_DNA"/>
</dbReference>
<dbReference type="Proteomes" id="UP001153954">
    <property type="component" value="Unassembled WGS sequence"/>
</dbReference>
<dbReference type="GO" id="GO:0016787">
    <property type="term" value="F:hydrolase activity"/>
    <property type="evidence" value="ECO:0007669"/>
    <property type="project" value="UniProtKB-KW"/>
</dbReference>
<keyword evidence="11" id="KW-1185">Reference proteome</keyword>
<evidence type="ECO:0000313" key="10">
    <source>
        <dbReference type="EMBL" id="CAH2092651.1"/>
    </source>
</evidence>
<comment type="similarity">
    <text evidence="3">Belongs to the HARBI1 family.</text>
</comment>
<evidence type="ECO:0000256" key="3">
    <source>
        <dbReference type="ARBA" id="ARBA00006958"/>
    </source>
</evidence>
<dbReference type="EMBL" id="CAKOGL010000012">
    <property type="protein sequence ID" value="CAH2092651.1"/>
    <property type="molecule type" value="Genomic_DNA"/>
</dbReference>
<evidence type="ECO:0000256" key="6">
    <source>
        <dbReference type="ARBA" id="ARBA00022801"/>
    </source>
</evidence>
<dbReference type="InterPro" id="IPR027806">
    <property type="entry name" value="HARBI1_dom"/>
</dbReference>
<dbReference type="PANTHER" id="PTHR22930:SF289">
    <property type="entry name" value="DDE TNP4 DOMAIN-CONTAINING PROTEIN-RELATED"/>
    <property type="match status" value="1"/>
</dbReference>
<dbReference type="GO" id="GO:0005634">
    <property type="term" value="C:nucleus"/>
    <property type="evidence" value="ECO:0007669"/>
    <property type="project" value="UniProtKB-SubCell"/>
</dbReference>
<organism evidence="10 11">
    <name type="scientific">Euphydryas editha</name>
    <name type="common">Edith's checkerspot</name>
    <dbReference type="NCBI Taxonomy" id="104508"/>
    <lineage>
        <taxon>Eukaryota</taxon>
        <taxon>Metazoa</taxon>
        <taxon>Ecdysozoa</taxon>
        <taxon>Arthropoda</taxon>
        <taxon>Hexapoda</taxon>
        <taxon>Insecta</taxon>
        <taxon>Pterygota</taxon>
        <taxon>Neoptera</taxon>
        <taxon>Endopterygota</taxon>
        <taxon>Lepidoptera</taxon>
        <taxon>Glossata</taxon>
        <taxon>Ditrysia</taxon>
        <taxon>Papilionoidea</taxon>
        <taxon>Nymphalidae</taxon>
        <taxon>Nymphalinae</taxon>
        <taxon>Euphydryas</taxon>
    </lineage>
</organism>
<keyword evidence="7" id="KW-0539">Nucleus</keyword>
<dbReference type="InterPro" id="IPR045249">
    <property type="entry name" value="HARBI1-like"/>
</dbReference>
<protein>
    <recommendedName>
        <fullName evidence="8">DDE Tnp4 domain-containing protein</fullName>
    </recommendedName>
</protein>
<evidence type="ECO:0000256" key="2">
    <source>
        <dbReference type="ARBA" id="ARBA00004123"/>
    </source>
</evidence>
<evidence type="ECO:0000313" key="11">
    <source>
        <dbReference type="Proteomes" id="UP001153954"/>
    </source>
</evidence>
<keyword evidence="5" id="KW-0479">Metal-binding</keyword>
<evidence type="ECO:0000256" key="7">
    <source>
        <dbReference type="ARBA" id="ARBA00023242"/>
    </source>
</evidence>
<dbReference type="Pfam" id="PF13359">
    <property type="entry name" value="DDE_Tnp_4"/>
    <property type="match status" value="1"/>
</dbReference>